<evidence type="ECO:0000256" key="10">
    <source>
        <dbReference type="PIRSR" id="PIRSR617736-1"/>
    </source>
</evidence>
<evidence type="ECO:0000256" key="13">
    <source>
        <dbReference type="RuleBase" id="RU361175"/>
    </source>
</evidence>
<proteinExistence type="inferred from homology"/>
<dbReference type="InterPro" id="IPR018120">
    <property type="entry name" value="Glyco_hydro_1_AS"/>
</dbReference>
<dbReference type="GO" id="GO:0008422">
    <property type="term" value="F:beta-glucosidase activity"/>
    <property type="evidence" value="ECO:0007669"/>
    <property type="project" value="UniProtKB-EC"/>
</dbReference>
<gene>
    <name evidence="14" type="primary">bglA</name>
    <name evidence="14" type="ORF">Mcate_01176</name>
</gene>
<sequence length="444" mass="50447">MKRSDFPANFIWGTATSAYQIEGAVSEDGRGPSIWDTFSHTPGKTKGGDHGDVACDHYHRYPEDIALMKELGVNAYRFSVAWPRILPEGRGRVNPRGLDFYNRLVDALLEQGITPWATLYHWDLPQSLEDQGGWPSRETAYAFAEYADLVTRHLGDRVKHWITLNEPWCSAYLGYHAGIHAPGQQNFKHSIWASHHLLLAHGLAVPVIRRNVTGARVGITLNLSPGYPASPDPADVAAARRFDGFQNRWYLDPLYGLGYPADMLALYGEAPSVQGDDLITIAAPTDFLGINYYSRAVVRNSDLEPYRFQYVRVGEEHTDMDWEVYPEGLYDLLIRLGREYRPKAIYITENGAAYPDAVADDGGIHDLERVRYFQRHLALCLEALQHGAPLKGYFAWSLLDNFEWAEGYAKRFGLVYVDFPSQRRRIKASGYWFRDFLREAVVRP</sequence>
<evidence type="ECO:0000313" key="14">
    <source>
        <dbReference type="EMBL" id="RIH77797.1"/>
    </source>
</evidence>
<feature type="binding site" evidence="11">
    <location>
        <position position="396"/>
    </location>
    <ligand>
        <name>substrate</name>
    </ligand>
</feature>
<keyword evidence="7" id="KW-0119">Carbohydrate metabolism</keyword>
<dbReference type="InterPro" id="IPR017853">
    <property type="entry name" value="GH"/>
</dbReference>
<evidence type="ECO:0000256" key="7">
    <source>
        <dbReference type="ARBA" id="ARBA00023277"/>
    </source>
</evidence>
<dbReference type="PRINTS" id="PR00131">
    <property type="entry name" value="GLHYDRLASE1"/>
</dbReference>
<dbReference type="InterPro" id="IPR017736">
    <property type="entry name" value="Glyco_hydro_1_beta-glucosidase"/>
</dbReference>
<feature type="binding site" evidence="11">
    <location>
        <position position="165"/>
    </location>
    <ligand>
        <name>substrate</name>
    </ligand>
</feature>
<dbReference type="Proteomes" id="UP000266089">
    <property type="component" value="Unassembled WGS sequence"/>
</dbReference>
<feature type="active site" description="Nucleophile" evidence="10 12">
    <location>
        <position position="349"/>
    </location>
</feature>
<evidence type="ECO:0000256" key="8">
    <source>
        <dbReference type="ARBA" id="ARBA00023295"/>
    </source>
</evidence>
<keyword evidence="5 13" id="KW-0378">Hydrolase</keyword>
<dbReference type="NCBIfam" id="TIGR03356">
    <property type="entry name" value="BGL"/>
    <property type="match status" value="1"/>
</dbReference>
<dbReference type="EC" id="3.2.1.21" evidence="4 13"/>
<evidence type="ECO:0000256" key="2">
    <source>
        <dbReference type="ARBA" id="ARBA00004987"/>
    </source>
</evidence>
<evidence type="ECO:0000256" key="9">
    <source>
        <dbReference type="ARBA" id="ARBA00023326"/>
    </source>
</evidence>
<evidence type="ECO:0000256" key="11">
    <source>
        <dbReference type="PIRSR" id="PIRSR617736-2"/>
    </source>
</evidence>
<dbReference type="PANTHER" id="PTHR10353">
    <property type="entry name" value="GLYCOSYL HYDROLASE"/>
    <property type="match status" value="1"/>
</dbReference>
<accession>A0A399DZS3</accession>
<keyword evidence="9" id="KW-0624">Polysaccharide degradation</keyword>
<feature type="active site" description="Proton donor" evidence="10">
    <location>
        <position position="166"/>
    </location>
</feature>
<comment type="catalytic activity">
    <reaction evidence="1 13">
        <text>Hydrolysis of terminal, non-reducing beta-D-glucosyl residues with release of beta-D-glucose.</text>
        <dbReference type="EC" id="3.2.1.21"/>
    </reaction>
</comment>
<keyword evidence="8 13" id="KW-0326">Glycosidase</keyword>
<dbReference type="PROSITE" id="PS00653">
    <property type="entry name" value="GLYCOSYL_HYDROL_F1_2"/>
    <property type="match status" value="1"/>
</dbReference>
<dbReference type="AlphaFoldDB" id="A0A399DZS3"/>
<dbReference type="GO" id="GO:0030245">
    <property type="term" value="P:cellulose catabolic process"/>
    <property type="evidence" value="ECO:0007669"/>
    <property type="project" value="UniProtKB-KW"/>
</dbReference>
<reference evidence="14 15" key="1">
    <citation type="submission" date="2018-08" db="EMBL/GenBank/DDBJ databases">
        <title>Meiothermus cateniformans JCM 15151 genome sequencing project.</title>
        <authorList>
            <person name="Da Costa M.S."/>
            <person name="Albuquerque L."/>
            <person name="Raposo P."/>
            <person name="Froufe H.J.C."/>
            <person name="Barroso C.S."/>
            <person name="Egas C."/>
        </authorList>
    </citation>
    <scope>NUCLEOTIDE SEQUENCE [LARGE SCALE GENOMIC DNA]</scope>
    <source>
        <strain evidence="14 15">JCM 15151</strain>
    </source>
</reference>
<protein>
    <recommendedName>
        <fullName evidence="4 13">Beta-glucosidase</fullName>
        <ecNumber evidence="4 13">3.2.1.21</ecNumber>
    </recommendedName>
</protein>
<comment type="similarity">
    <text evidence="3 13">Belongs to the glycosyl hydrolase 1 family.</text>
</comment>
<comment type="caution">
    <text evidence="14">The sequence shown here is derived from an EMBL/GenBank/DDBJ whole genome shotgun (WGS) entry which is preliminary data.</text>
</comment>
<dbReference type="Gene3D" id="3.20.20.80">
    <property type="entry name" value="Glycosidases"/>
    <property type="match status" value="1"/>
</dbReference>
<name>A0A399DZS3_9DEIN</name>
<dbReference type="EMBL" id="QWKX01000022">
    <property type="protein sequence ID" value="RIH77797.1"/>
    <property type="molecule type" value="Genomic_DNA"/>
</dbReference>
<comment type="pathway">
    <text evidence="2">Glycan metabolism; cellulose degradation.</text>
</comment>
<dbReference type="Pfam" id="PF00232">
    <property type="entry name" value="Glyco_hydro_1"/>
    <property type="match status" value="1"/>
</dbReference>
<dbReference type="GO" id="GO:0005829">
    <property type="term" value="C:cytosol"/>
    <property type="evidence" value="ECO:0007669"/>
    <property type="project" value="TreeGrafter"/>
</dbReference>
<evidence type="ECO:0000256" key="5">
    <source>
        <dbReference type="ARBA" id="ARBA00022801"/>
    </source>
</evidence>
<dbReference type="FunFam" id="3.20.20.80:FF:000004">
    <property type="entry name" value="Beta-glucosidase 6-phospho-beta-glucosidase"/>
    <property type="match status" value="1"/>
</dbReference>
<evidence type="ECO:0000256" key="6">
    <source>
        <dbReference type="ARBA" id="ARBA00023001"/>
    </source>
</evidence>
<dbReference type="RefSeq" id="WP_027888515.1">
    <property type="nucleotide sequence ID" value="NZ_JBHSXZ010000022.1"/>
</dbReference>
<feature type="binding site" evidence="11">
    <location>
        <position position="121"/>
    </location>
    <ligand>
        <name>substrate</name>
    </ligand>
</feature>
<feature type="binding site" evidence="11">
    <location>
        <position position="293"/>
    </location>
    <ligand>
        <name>substrate</name>
    </ligand>
</feature>
<dbReference type="InterPro" id="IPR001360">
    <property type="entry name" value="Glyco_hydro_1"/>
</dbReference>
<organism evidence="14 15">
    <name type="scientific">Meiothermus taiwanensis</name>
    <dbReference type="NCBI Taxonomy" id="172827"/>
    <lineage>
        <taxon>Bacteria</taxon>
        <taxon>Thermotogati</taxon>
        <taxon>Deinococcota</taxon>
        <taxon>Deinococci</taxon>
        <taxon>Thermales</taxon>
        <taxon>Thermaceae</taxon>
        <taxon>Meiothermus</taxon>
    </lineage>
</organism>
<dbReference type="InterPro" id="IPR033132">
    <property type="entry name" value="GH_1_N_CS"/>
</dbReference>
<dbReference type="SUPFAM" id="SSF51445">
    <property type="entry name" value="(Trans)glycosidases"/>
    <property type="match status" value="1"/>
</dbReference>
<feature type="binding site" evidence="11">
    <location>
        <position position="20"/>
    </location>
    <ligand>
        <name>substrate</name>
    </ligand>
</feature>
<dbReference type="PROSITE" id="PS00572">
    <property type="entry name" value="GLYCOSYL_HYDROL_F1_1"/>
    <property type="match status" value="1"/>
</dbReference>
<dbReference type="OrthoDB" id="9765195at2"/>
<keyword evidence="6" id="KW-0136">Cellulose degradation</keyword>
<dbReference type="SMR" id="A0A399DZS3"/>
<feature type="binding site" evidence="11">
    <location>
        <begin position="403"/>
        <end position="404"/>
    </location>
    <ligand>
        <name>substrate</name>
    </ligand>
</feature>
<evidence type="ECO:0000256" key="12">
    <source>
        <dbReference type="PROSITE-ProRule" id="PRU10055"/>
    </source>
</evidence>
<dbReference type="PANTHER" id="PTHR10353:SF36">
    <property type="entry name" value="LP05116P"/>
    <property type="match status" value="1"/>
</dbReference>
<evidence type="ECO:0000256" key="4">
    <source>
        <dbReference type="ARBA" id="ARBA00012744"/>
    </source>
</evidence>
<evidence type="ECO:0000256" key="1">
    <source>
        <dbReference type="ARBA" id="ARBA00000448"/>
    </source>
</evidence>
<evidence type="ECO:0000256" key="3">
    <source>
        <dbReference type="ARBA" id="ARBA00010838"/>
    </source>
</evidence>
<evidence type="ECO:0000313" key="15">
    <source>
        <dbReference type="Proteomes" id="UP000266089"/>
    </source>
</evidence>